<keyword evidence="3" id="KW-1185">Reference proteome</keyword>
<dbReference type="Pfam" id="PF09912">
    <property type="entry name" value="DUF2141"/>
    <property type="match status" value="1"/>
</dbReference>
<dbReference type="AlphaFoldDB" id="A0A846N010"/>
<comment type="caution">
    <text evidence="2">The sequence shown here is derived from an EMBL/GenBank/DDBJ whole genome shotgun (WGS) entry which is preliminary data.</text>
</comment>
<keyword evidence="1" id="KW-0732">Signal</keyword>
<protein>
    <submittedName>
        <fullName evidence="2">Uncharacterized protein (DUF2141 family)</fullName>
    </submittedName>
</protein>
<sequence>MRALAAAMFFAMLPAAMAATITVHVANIDPKGGELHVALYTEQQWPDNDAKPLVDSIVPAVAPQTTVVMKDVPPGTYGIKTFQDVNKNGEFDQNVIGLPLERYGFSRDARPFLSAPGFNKAKFSVPDGPIELIIHLQ</sequence>
<name>A0A846N010_9PROT</name>
<organism evidence="2 3">
    <name type="scientific">Rhizomicrobium palustre</name>
    <dbReference type="NCBI Taxonomy" id="189966"/>
    <lineage>
        <taxon>Bacteria</taxon>
        <taxon>Pseudomonadati</taxon>
        <taxon>Pseudomonadota</taxon>
        <taxon>Alphaproteobacteria</taxon>
        <taxon>Micropepsales</taxon>
        <taxon>Micropepsaceae</taxon>
        <taxon>Rhizomicrobium</taxon>
    </lineage>
</organism>
<evidence type="ECO:0000313" key="2">
    <source>
        <dbReference type="EMBL" id="NIK88691.1"/>
    </source>
</evidence>
<accession>A0A846N010</accession>
<dbReference type="RefSeq" id="WP_167082842.1">
    <property type="nucleotide sequence ID" value="NZ_BAAADC010000001.1"/>
</dbReference>
<feature type="chain" id="PRO_5032805010" evidence="1">
    <location>
        <begin position="19"/>
        <end position="137"/>
    </location>
</feature>
<dbReference type="Proteomes" id="UP000570514">
    <property type="component" value="Unassembled WGS sequence"/>
</dbReference>
<reference evidence="2 3" key="1">
    <citation type="submission" date="2020-03" db="EMBL/GenBank/DDBJ databases">
        <title>Genomic Encyclopedia of Type Strains, Phase IV (KMG-IV): sequencing the most valuable type-strain genomes for metagenomic binning, comparative biology and taxonomic classification.</title>
        <authorList>
            <person name="Goeker M."/>
        </authorList>
    </citation>
    <scope>NUCLEOTIDE SEQUENCE [LARGE SCALE GENOMIC DNA]</scope>
    <source>
        <strain evidence="2 3">DSM 19867</strain>
    </source>
</reference>
<proteinExistence type="predicted"/>
<gene>
    <name evidence="2" type="ORF">FHS83_002009</name>
</gene>
<evidence type="ECO:0000313" key="3">
    <source>
        <dbReference type="Proteomes" id="UP000570514"/>
    </source>
</evidence>
<feature type="signal peptide" evidence="1">
    <location>
        <begin position="1"/>
        <end position="18"/>
    </location>
</feature>
<dbReference type="EMBL" id="JAASRM010000001">
    <property type="protein sequence ID" value="NIK88691.1"/>
    <property type="molecule type" value="Genomic_DNA"/>
</dbReference>
<dbReference type="InterPro" id="IPR018673">
    <property type="entry name" value="DUF2141"/>
</dbReference>
<evidence type="ECO:0000256" key="1">
    <source>
        <dbReference type="SAM" id="SignalP"/>
    </source>
</evidence>